<keyword evidence="4" id="KW-0676">Redox-active center</keyword>
<dbReference type="PROSITE" id="PS51352">
    <property type="entry name" value="THIOREDOXIN_2"/>
    <property type="match status" value="1"/>
</dbReference>
<evidence type="ECO:0000259" key="6">
    <source>
        <dbReference type="PROSITE" id="PS51352"/>
    </source>
</evidence>
<dbReference type="InterPro" id="IPR036249">
    <property type="entry name" value="Thioredoxin-like_sf"/>
</dbReference>
<accession>A0ABY6J8D5</accession>
<organism evidence="7 8">
    <name type="scientific">Chitinophaga horti</name>
    <dbReference type="NCBI Taxonomy" id="2920382"/>
    <lineage>
        <taxon>Bacteria</taxon>
        <taxon>Pseudomonadati</taxon>
        <taxon>Bacteroidota</taxon>
        <taxon>Chitinophagia</taxon>
        <taxon>Chitinophagales</taxon>
        <taxon>Chitinophagaceae</taxon>
        <taxon>Chitinophaga</taxon>
    </lineage>
</organism>
<evidence type="ECO:0000256" key="2">
    <source>
        <dbReference type="ARBA" id="ARBA00022748"/>
    </source>
</evidence>
<feature type="chain" id="PRO_5045229066" evidence="5">
    <location>
        <begin position="19"/>
        <end position="494"/>
    </location>
</feature>
<dbReference type="PANTHER" id="PTHR42852">
    <property type="entry name" value="THIOL:DISULFIDE INTERCHANGE PROTEIN DSBE"/>
    <property type="match status" value="1"/>
</dbReference>
<dbReference type="InterPro" id="IPR013766">
    <property type="entry name" value="Thioredoxin_domain"/>
</dbReference>
<proteinExistence type="predicted"/>
<evidence type="ECO:0000256" key="1">
    <source>
        <dbReference type="ARBA" id="ARBA00004196"/>
    </source>
</evidence>
<keyword evidence="5" id="KW-0732">Signal</keyword>
<comment type="subcellular location">
    <subcellularLocation>
        <location evidence="1">Cell envelope</location>
    </subcellularLocation>
</comment>
<evidence type="ECO:0000256" key="3">
    <source>
        <dbReference type="ARBA" id="ARBA00023157"/>
    </source>
</evidence>
<evidence type="ECO:0000256" key="4">
    <source>
        <dbReference type="ARBA" id="ARBA00023284"/>
    </source>
</evidence>
<dbReference type="InterPro" id="IPR013740">
    <property type="entry name" value="Redoxin"/>
</dbReference>
<keyword evidence="3" id="KW-1015">Disulfide bond</keyword>
<evidence type="ECO:0000256" key="5">
    <source>
        <dbReference type="SAM" id="SignalP"/>
    </source>
</evidence>
<keyword evidence="2" id="KW-0201">Cytochrome c-type biogenesis</keyword>
<feature type="domain" description="Thioredoxin" evidence="6">
    <location>
        <begin position="330"/>
        <end position="494"/>
    </location>
</feature>
<keyword evidence="8" id="KW-1185">Reference proteome</keyword>
<dbReference type="Gene3D" id="3.40.30.10">
    <property type="entry name" value="Glutaredoxin"/>
    <property type="match status" value="1"/>
</dbReference>
<evidence type="ECO:0000313" key="7">
    <source>
        <dbReference type="EMBL" id="UYQ95948.1"/>
    </source>
</evidence>
<dbReference type="Pfam" id="PF08534">
    <property type="entry name" value="Redoxin"/>
    <property type="match status" value="1"/>
</dbReference>
<feature type="signal peptide" evidence="5">
    <location>
        <begin position="1"/>
        <end position="18"/>
    </location>
</feature>
<dbReference type="PANTHER" id="PTHR42852:SF6">
    <property type="entry name" value="THIOL:DISULFIDE INTERCHANGE PROTEIN DSBE"/>
    <property type="match status" value="1"/>
</dbReference>
<name>A0ABY6J8D5_9BACT</name>
<dbReference type="Proteomes" id="UP001162741">
    <property type="component" value="Chromosome"/>
</dbReference>
<dbReference type="InterPro" id="IPR050553">
    <property type="entry name" value="Thioredoxin_ResA/DsbE_sf"/>
</dbReference>
<sequence>MKKICLSLILLAGLDSHAQHLSFSGVITPSHPVPVSDTYDGLYWKQNTVFLEPDTAGRFYKVIAAASPKWLWLGEEERRKLILLSPGRSLDIALNHGQCTFSGTAQPENDLIASLKLETTKHLPFIKETGYTASPIDSIIRFKLPGMLHMMDSVQQLVQRAALPESVRQIVRTEVKYYYAKAIAGDLAYWLNRGHNREAFHLRFIDTVQSYFPVPSAEELAVSNTANAYLAELFSQRAWKAFYTYQKTRNDSLFLATTGTSMAVLRKAVESSSEVPVFTKQLRALLPPYAWERHMNNVLYRFCRTGQLEEATQLLAFIREHTKDAQLLADAAAMYAPVKLARDANAGSRQIRIRPDYQSVSSMDAILAPYSGKVVLIDLWGTWCPPCIREMVYGPALKKRFEGKDVIFLYIARDEDDDDGKWRDFILVNNVAGEHIRMNKQEIGMVWDALGVKEEDRSYPRYVIVDKAGKIVVKEAKRPGDGEALYREVMDVLR</sequence>
<evidence type="ECO:0000313" key="8">
    <source>
        <dbReference type="Proteomes" id="UP001162741"/>
    </source>
</evidence>
<gene>
    <name evidence="7" type="ORF">MKQ68_12640</name>
</gene>
<dbReference type="CDD" id="cd02966">
    <property type="entry name" value="TlpA_like_family"/>
    <property type="match status" value="1"/>
</dbReference>
<dbReference type="EMBL" id="CP107006">
    <property type="protein sequence ID" value="UYQ95948.1"/>
    <property type="molecule type" value="Genomic_DNA"/>
</dbReference>
<reference evidence="7" key="1">
    <citation type="submission" date="2022-10" db="EMBL/GenBank/DDBJ databases">
        <title>Chitinophaga sp. nov., isolated from soil.</title>
        <authorList>
            <person name="Jeon C.O."/>
        </authorList>
    </citation>
    <scope>NUCLEOTIDE SEQUENCE</scope>
    <source>
        <strain evidence="7">R8</strain>
    </source>
</reference>
<dbReference type="SUPFAM" id="SSF52833">
    <property type="entry name" value="Thioredoxin-like"/>
    <property type="match status" value="1"/>
</dbReference>
<protein>
    <submittedName>
        <fullName evidence="7">TlpA family protein disulfide reductase</fullName>
    </submittedName>
</protein>
<dbReference type="RefSeq" id="WP_264283618.1">
    <property type="nucleotide sequence ID" value="NZ_CP107006.1"/>
</dbReference>